<evidence type="ECO:0000256" key="1">
    <source>
        <dbReference type="ARBA" id="ARBA00022741"/>
    </source>
</evidence>
<proteinExistence type="predicted"/>
<gene>
    <name evidence="8" type="ORF">AWW66_16505</name>
</gene>
<dbReference type="Pfam" id="PF08148">
    <property type="entry name" value="DSHCT"/>
    <property type="match status" value="1"/>
</dbReference>
<dbReference type="InterPro" id="IPR001650">
    <property type="entry name" value="Helicase_C-like"/>
</dbReference>
<name>A0A136PR26_9ACTN</name>
<dbReference type="PANTHER" id="PTHR12131:SF1">
    <property type="entry name" value="ATP-DEPENDENT RNA HELICASE SUPV3L1, MITOCHONDRIAL-RELATED"/>
    <property type="match status" value="1"/>
</dbReference>
<dbReference type="GO" id="GO:0003676">
    <property type="term" value="F:nucleic acid binding"/>
    <property type="evidence" value="ECO:0007669"/>
    <property type="project" value="InterPro"/>
</dbReference>
<dbReference type="PROSITE" id="PS51192">
    <property type="entry name" value="HELICASE_ATP_BIND_1"/>
    <property type="match status" value="1"/>
</dbReference>
<evidence type="ECO:0000256" key="5">
    <source>
        <dbReference type="SAM" id="MobiDB-lite"/>
    </source>
</evidence>
<evidence type="ECO:0000256" key="3">
    <source>
        <dbReference type="ARBA" id="ARBA00022806"/>
    </source>
</evidence>
<feature type="region of interest" description="Disordered" evidence="5">
    <location>
        <begin position="649"/>
        <end position="684"/>
    </location>
</feature>
<dbReference type="InterPro" id="IPR058621">
    <property type="entry name" value="SH3_HelY"/>
</dbReference>
<evidence type="ECO:0000256" key="2">
    <source>
        <dbReference type="ARBA" id="ARBA00022801"/>
    </source>
</evidence>
<evidence type="ECO:0000256" key="4">
    <source>
        <dbReference type="ARBA" id="ARBA00022840"/>
    </source>
</evidence>
<dbReference type="GO" id="GO:0004386">
    <property type="term" value="F:helicase activity"/>
    <property type="evidence" value="ECO:0007669"/>
    <property type="project" value="UniProtKB-KW"/>
</dbReference>
<dbReference type="Proteomes" id="UP000070620">
    <property type="component" value="Unassembled WGS sequence"/>
</dbReference>
<dbReference type="InterPro" id="IPR050699">
    <property type="entry name" value="RNA-DNA_Helicase"/>
</dbReference>
<dbReference type="InterPro" id="IPR014001">
    <property type="entry name" value="Helicase_ATP-bd"/>
</dbReference>
<reference evidence="8 9" key="1">
    <citation type="submission" date="2016-01" db="EMBL/GenBank/DDBJ databases">
        <title>Whole genome sequence and analysis of Micromonospora rosaria DSM 803, which can produce antibacterial substance rosamicin.</title>
        <authorList>
            <person name="Yang H."/>
            <person name="He X."/>
            <person name="Zhu D."/>
        </authorList>
    </citation>
    <scope>NUCLEOTIDE SEQUENCE [LARGE SCALE GENOMIC DNA]</scope>
    <source>
        <strain evidence="8 9">DSM 803</strain>
    </source>
</reference>
<dbReference type="RefSeq" id="WP_067366759.1">
    <property type="nucleotide sequence ID" value="NZ_JBIUBN010000009.1"/>
</dbReference>
<dbReference type="Pfam" id="PF00271">
    <property type="entry name" value="Helicase_C"/>
    <property type="match status" value="1"/>
</dbReference>
<feature type="domain" description="Helicase C-terminal" evidence="7">
    <location>
        <begin position="292"/>
        <end position="493"/>
    </location>
</feature>
<comment type="caution">
    <text evidence="8">The sequence shown here is derived from an EMBL/GenBank/DDBJ whole genome shotgun (WGS) entry which is preliminary data.</text>
</comment>
<evidence type="ECO:0000259" key="7">
    <source>
        <dbReference type="PROSITE" id="PS51194"/>
    </source>
</evidence>
<dbReference type="PROSITE" id="PS51194">
    <property type="entry name" value="HELICASE_CTER"/>
    <property type="match status" value="1"/>
</dbReference>
<accession>A0A136PR26</accession>
<dbReference type="GO" id="GO:0005524">
    <property type="term" value="F:ATP binding"/>
    <property type="evidence" value="ECO:0007669"/>
    <property type="project" value="UniProtKB-KW"/>
</dbReference>
<dbReference type="SMART" id="SM00490">
    <property type="entry name" value="HELICc"/>
    <property type="match status" value="1"/>
</dbReference>
<dbReference type="Gene3D" id="1.10.3380.30">
    <property type="match status" value="1"/>
</dbReference>
<keyword evidence="4" id="KW-0067">ATP-binding</keyword>
<dbReference type="InterPro" id="IPR012961">
    <property type="entry name" value="Ski2/MTR4_C"/>
</dbReference>
<feature type="domain" description="Helicase ATP-binding" evidence="6">
    <location>
        <begin position="43"/>
        <end position="215"/>
    </location>
</feature>
<keyword evidence="2" id="KW-0378">Hydrolase</keyword>
<dbReference type="InterPro" id="IPR027417">
    <property type="entry name" value="P-loop_NTPase"/>
</dbReference>
<evidence type="ECO:0000259" key="6">
    <source>
        <dbReference type="PROSITE" id="PS51192"/>
    </source>
</evidence>
<dbReference type="Pfam" id="PF26090">
    <property type="entry name" value="SH3_HelY"/>
    <property type="match status" value="1"/>
</dbReference>
<dbReference type="PANTHER" id="PTHR12131">
    <property type="entry name" value="ATP-DEPENDENT RNA AND DNA HELICASE"/>
    <property type="match status" value="1"/>
</dbReference>
<dbReference type="Gene3D" id="3.40.50.300">
    <property type="entry name" value="P-loop containing nucleotide triphosphate hydrolases"/>
    <property type="match status" value="2"/>
</dbReference>
<dbReference type="GO" id="GO:0016787">
    <property type="term" value="F:hydrolase activity"/>
    <property type="evidence" value="ECO:0007669"/>
    <property type="project" value="UniProtKB-KW"/>
</dbReference>
<dbReference type="OrthoDB" id="3229913at2"/>
<keyword evidence="3 8" id="KW-0347">Helicase</keyword>
<dbReference type="AlphaFoldDB" id="A0A136PR26"/>
<dbReference type="GO" id="GO:0070478">
    <property type="term" value="P:nuclear-transcribed mRNA catabolic process, 3'-5' exonucleolytic nonsense-mediated decay"/>
    <property type="evidence" value="ECO:0007669"/>
    <property type="project" value="TreeGrafter"/>
</dbReference>
<dbReference type="Pfam" id="PF00270">
    <property type="entry name" value="DEAD"/>
    <property type="match status" value="1"/>
</dbReference>
<sequence>MSSPAERYAAARRRAAQASEFPALDEFALQVGFDLDDFQRESCQALERGSGVLVCAPTGAGKTVVGEFAVHLALRGTPASPPAADGAAPARRKCFYTTPIKALSNQKYHDLVDRYGAAQVGLLTGDNAINGDAPVVVMTTEVLRNMLYAGSATLDGLAYVVMDEVHYLADRFRGGVWEEVIIHLPASVTLVSLSATVSNAEEFADWLVTVRGETAVVVSEHRPVPLWQHMLVGKRMFDLFHDADAARKHDVHPELLRYTRDTLRRLEVGDGRGGGAGWGRRGPRWRGPLRPDIVDRLDREGLLPAILFIFSRAGCDAAVQQCLAAGLRLTSPEERAEIRRVVESRVTAIPGEDLSVLGYWEWLDGLERGLAAHHAGMLPAFKEVVEELFVRGLVKAVFATETLALGINMPARCVVLERLVKYNGEAHVDLTPGEYTQLTGRAGRRGIDVEGHAVVVWSPETDPRHVAGLASTRTYPLRSSFRPSYNMAVNLVGSVGVEPARALLESSFAQFQADRSVVGLARQVQRNTETVEAYAVEAECHHGDFDEYFGLRVAIADRERSLARQGQHQRRAQAVTALERLRVGDVIRIPSGRRAGLAVVLDPATGGFGEPRPLVLTQDRWAGRVTPADFTTPAEVLARIRVPKHFNHRSPAARRDLAAQVSGTGLDRRGSRRSRGRGTGEDHRLTQLRDELRRHPCHACPDREEHARWAERRRRLERDTEELRQRVAGRTGSLARTFDRIVALLTARGYLTADGTVTDAGRMLGRIWSEADLLVAECLRAGVWDGLAPAELAAAVSVVVFEARRDTDERASLPRGAVADAVDETLKLWSGIEAEEAARGLAVTREPDLGFAWPIYRWARGEALAKVLASGHQVDGEMPAGDFVRWARQVVDLLGQLADSGGASTELRATARQAIAAVNRGVLAYHATA</sequence>
<evidence type="ECO:0000313" key="8">
    <source>
        <dbReference type="EMBL" id="KXK60881.1"/>
    </source>
</evidence>
<dbReference type="GO" id="GO:0055087">
    <property type="term" value="C:Ski complex"/>
    <property type="evidence" value="ECO:0007669"/>
    <property type="project" value="TreeGrafter"/>
</dbReference>
<dbReference type="SMART" id="SM00487">
    <property type="entry name" value="DEXDc"/>
    <property type="match status" value="1"/>
</dbReference>
<evidence type="ECO:0000313" key="9">
    <source>
        <dbReference type="Proteomes" id="UP000070620"/>
    </source>
</evidence>
<protein>
    <submittedName>
        <fullName evidence="8">RNA helicase</fullName>
    </submittedName>
</protein>
<organism evidence="8 9">
    <name type="scientific">Micromonospora rosaria</name>
    <dbReference type="NCBI Taxonomy" id="47874"/>
    <lineage>
        <taxon>Bacteria</taxon>
        <taxon>Bacillati</taxon>
        <taxon>Actinomycetota</taxon>
        <taxon>Actinomycetes</taxon>
        <taxon>Micromonosporales</taxon>
        <taxon>Micromonosporaceae</taxon>
        <taxon>Micromonospora</taxon>
    </lineage>
</organism>
<dbReference type="EMBL" id="LRQV01000056">
    <property type="protein sequence ID" value="KXK60881.1"/>
    <property type="molecule type" value="Genomic_DNA"/>
</dbReference>
<keyword evidence="1" id="KW-0547">Nucleotide-binding</keyword>
<dbReference type="SUPFAM" id="SSF52540">
    <property type="entry name" value="P-loop containing nucleoside triphosphate hydrolases"/>
    <property type="match status" value="1"/>
</dbReference>
<dbReference type="CDD" id="cd18795">
    <property type="entry name" value="SF2_C_Ski2"/>
    <property type="match status" value="1"/>
</dbReference>
<keyword evidence="9" id="KW-1185">Reference proteome</keyword>
<dbReference type="InterPro" id="IPR011545">
    <property type="entry name" value="DEAD/DEAH_box_helicase_dom"/>
</dbReference>
<dbReference type="SMART" id="SM01142">
    <property type="entry name" value="DSHCT"/>
    <property type="match status" value="1"/>
</dbReference>